<sequence length="321" mass="34887">MAAIYGGTERQVQALRPLMTNDTLPKQAVLIVNAKSRNGADAFEQARRQLTERGVELLAAQAIDDPTRMQDTVRAALKAKPPMIIVGGGDGSLSSTVDDFLGTETVFAILPLGTANSFSRTLGFGPDLDAAIDTIVTGRKLRIDLGAIDGDYFVNAAAMGLSPLIAETVPHRLKRVLGMLGYMIWAIRVAFQFRPFRLHVHDGTTLHKAWATEVRIANGRFHGGIELIEGADLQSGDIVVQAVTGKSLVNLSWSWFTSLFKLRARKQTVTEYRGRKLRIETRPKQKISIDGELSAETPVTVTVARAAVWVAAPREDQTAAG</sequence>
<evidence type="ECO:0000313" key="2">
    <source>
        <dbReference type="EMBL" id="GLR47663.1"/>
    </source>
</evidence>
<keyword evidence="3" id="KW-1185">Reference proteome</keyword>
<dbReference type="Proteomes" id="UP001156703">
    <property type="component" value="Unassembled WGS sequence"/>
</dbReference>
<dbReference type="PANTHER" id="PTHR30492">
    <property type="entry name" value="METHYLGLYOXAL SYNTHASE"/>
    <property type="match status" value="1"/>
</dbReference>
<dbReference type="NCBIfam" id="TIGR00147">
    <property type="entry name" value="YegS/Rv2252/BmrU family lipid kinase"/>
    <property type="match status" value="1"/>
</dbReference>
<accession>A0ABQ5Z4K1</accession>
<dbReference type="InterPro" id="IPR001206">
    <property type="entry name" value="Diacylglycerol_kinase_cat_dom"/>
</dbReference>
<dbReference type="EMBL" id="BSOO01000011">
    <property type="protein sequence ID" value="GLR47663.1"/>
    <property type="molecule type" value="Genomic_DNA"/>
</dbReference>
<comment type="caution">
    <text evidence="2">The sequence shown here is derived from an EMBL/GenBank/DDBJ whole genome shotgun (WGS) entry which is preliminary data.</text>
</comment>
<dbReference type="Gene3D" id="3.40.50.10330">
    <property type="entry name" value="Probable inorganic polyphosphate/atp-NAD kinase, domain 1"/>
    <property type="match status" value="1"/>
</dbReference>
<dbReference type="Pfam" id="PF19279">
    <property type="entry name" value="YegS_C"/>
    <property type="match status" value="1"/>
</dbReference>
<feature type="domain" description="DAGKc" evidence="1">
    <location>
        <begin position="23"/>
        <end position="152"/>
    </location>
</feature>
<dbReference type="PANTHER" id="PTHR30492:SF0">
    <property type="entry name" value="METHYLGLYOXAL SYNTHASE"/>
    <property type="match status" value="1"/>
</dbReference>
<keyword evidence="2" id="KW-0808">Transferase</keyword>
<dbReference type="Gene3D" id="2.60.200.40">
    <property type="match status" value="1"/>
</dbReference>
<protein>
    <submittedName>
        <fullName evidence="2">Lipid kinase</fullName>
    </submittedName>
</protein>
<organism evidence="2 3">
    <name type="scientific">Sphingomonas astaxanthinifaciens DSM 22298</name>
    <dbReference type="NCBI Taxonomy" id="1123267"/>
    <lineage>
        <taxon>Bacteria</taxon>
        <taxon>Pseudomonadati</taxon>
        <taxon>Pseudomonadota</taxon>
        <taxon>Alphaproteobacteria</taxon>
        <taxon>Sphingomonadales</taxon>
        <taxon>Sphingomonadaceae</taxon>
        <taxon>Sphingomonas</taxon>
    </lineage>
</organism>
<dbReference type="Pfam" id="PF00781">
    <property type="entry name" value="DAGK_cat"/>
    <property type="match status" value="1"/>
</dbReference>
<gene>
    <name evidence="2" type="ORF">GCM10007925_13760</name>
</gene>
<proteinExistence type="predicted"/>
<dbReference type="InterPro" id="IPR016064">
    <property type="entry name" value="NAD/diacylglycerol_kinase_sf"/>
</dbReference>
<dbReference type="InterPro" id="IPR005218">
    <property type="entry name" value="Diacylglycerol/lipid_kinase"/>
</dbReference>
<dbReference type="SMART" id="SM00046">
    <property type="entry name" value="DAGKc"/>
    <property type="match status" value="1"/>
</dbReference>
<name>A0ABQ5Z4K1_9SPHN</name>
<evidence type="ECO:0000313" key="3">
    <source>
        <dbReference type="Proteomes" id="UP001156703"/>
    </source>
</evidence>
<evidence type="ECO:0000259" key="1">
    <source>
        <dbReference type="PROSITE" id="PS50146"/>
    </source>
</evidence>
<reference evidence="3" key="1">
    <citation type="journal article" date="2019" name="Int. J. Syst. Evol. Microbiol.">
        <title>The Global Catalogue of Microorganisms (GCM) 10K type strain sequencing project: providing services to taxonomists for standard genome sequencing and annotation.</title>
        <authorList>
            <consortium name="The Broad Institute Genomics Platform"/>
            <consortium name="The Broad Institute Genome Sequencing Center for Infectious Disease"/>
            <person name="Wu L."/>
            <person name="Ma J."/>
        </authorList>
    </citation>
    <scope>NUCLEOTIDE SEQUENCE [LARGE SCALE GENOMIC DNA]</scope>
    <source>
        <strain evidence="3">NBRC 102146</strain>
    </source>
</reference>
<dbReference type="SUPFAM" id="SSF111331">
    <property type="entry name" value="NAD kinase/diacylglycerol kinase-like"/>
    <property type="match status" value="1"/>
</dbReference>
<dbReference type="PROSITE" id="PS50146">
    <property type="entry name" value="DAGK"/>
    <property type="match status" value="1"/>
</dbReference>
<dbReference type="InterPro" id="IPR004363">
    <property type="entry name" value="Methylgl_synth"/>
</dbReference>
<keyword evidence="2" id="KW-0418">Kinase</keyword>
<dbReference type="InterPro" id="IPR017438">
    <property type="entry name" value="ATP-NAD_kinase_N"/>
</dbReference>
<dbReference type="InterPro" id="IPR045540">
    <property type="entry name" value="YegS/DAGK_C"/>
</dbReference>
<dbReference type="GO" id="GO:0016301">
    <property type="term" value="F:kinase activity"/>
    <property type="evidence" value="ECO:0007669"/>
    <property type="project" value="UniProtKB-KW"/>
</dbReference>